<dbReference type="Proteomes" id="UP000827872">
    <property type="component" value="Linkage Group LG15"/>
</dbReference>
<reference evidence="1" key="1">
    <citation type="submission" date="2021-08" db="EMBL/GenBank/DDBJ databases">
        <title>The first chromosome-level gecko genome reveals the dynamic sex chromosomes of Neotropical dwarf geckos (Sphaerodactylidae: Sphaerodactylus).</title>
        <authorList>
            <person name="Pinto B.J."/>
            <person name="Keating S.E."/>
            <person name="Gamble T."/>
        </authorList>
    </citation>
    <scope>NUCLEOTIDE SEQUENCE</scope>
    <source>
        <strain evidence="1">TG3544</strain>
    </source>
</reference>
<keyword evidence="2" id="KW-1185">Reference proteome</keyword>
<protein>
    <submittedName>
        <fullName evidence="1">Uncharacterized protein</fullName>
    </submittedName>
</protein>
<dbReference type="EMBL" id="CM037628">
    <property type="protein sequence ID" value="KAH7996964.1"/>
    <property type="molecule type" value="Genomic_DNA"/>
</dbReference>
<sequence length="321" mass="36716">MGNRKRRLSSPNAIGQSKKKQSKIANYLQERPIIETDHGNRFAVLEELQQHREDNGLNESFTSLFHGAESNTTKPDALLSDLISSQAILISKTLELLLDNSNKIGAKLEFLDKLNQTMEQFSMQLLSIGAHYPKQEQRSEWEITNLSPQGYYIDNKEKKVKRRHWDRGGLILGESELTIDTPVLATLTPYEWDVDPKPMEALYPSWTQSNSRKSWAHELLELSWTDSLQTAQQVRVPPPSSTSTTKCPRKPRPITEAIIEFGSSEASKMDKELPEVHEAFNKDKDLPLTQKQHPIFHHTMTLLWTQTQRTLAVCMGLAWEI</sequence>
<comment type="caution">
    <text evidence="1">The sequence shown here is derived from an EMBL/GenBank/DDBJ whole genome shotgun (WGS) entry which is preliminary data.</text>
</comment>
<accession>A0ACB8EX43</accession>
<name>A0ACB8EX43_9SAUR</name>
<organism evidence="1 2">
    <name type="scientific">Sphaerodactylus townsendi</name>
    <dbReference type="NCBI Taxonomy" id="933632"/>
    <lineage>
        <taxon>Eukaryota</taxon>
        <taxon>Metazoa</taxon>
        <taxon>Chordata</taxon>
        <taxon>Craniata</taxon>
        <taxon>Vertebrata</taxon>
        <taxon>Euteleostomi</taxon>
        <taxon>Lepidosauria</taxon>
        <taxon>Squamata</taxon>
        <taxon>Bifurcata</taxon>
        <taxon>Gekkota</taxon>
        <taxon>Sphaerodactylidae</taxon>
        <taxon>Sphaerodactylus</taxon>
    </lineage>
</organism>
<evidence type="ECO:0000313" key="2">
    <source>
        <dbReference type="Proteomes" id="UP000827872"/>
    </source>
</evidence>
<gene>
    <name evidence="1" type="ORF">K3G42_012378</name>
</gene>
<proteinExistence type="predicted"/>
<evidence type="ECO:0000313" key="1">
    <source>
        <dbReference type="EMBL" id="KAH7996964.1"/>
    </source>
</evidence>